<feature type="transmembrane region" description="Helical" evidence="1">
    <location>
        <begin position="187"/>
        <end position="214"/>
    </location>
</feature>
<evidence type="ECO:0008006" key="4">
    <source>
        <dbReference type="Google" id="ProtNLM"/>
    </source>
</evidence>
<feature type="transmembrane region" description="Helical" evidence="1">
    <location>
        <begin position="299"/>
        <end position="320"/>
    </location>
</feature>
<organism evidence="2 3">
    <name type="scientific">Algoriphagus boritolerans DSM 17298 = JCM 18970</name>
    <dbReference type="NCBI Taxonomy" id="1120964"/>
    <lineage>
        <taxon>Bacteria</taxon>
        <taxon>Pseudomonadati</taxon>
        <taxon>Bacteroidota</taxon>
        <taxon>Cytophagia</taxon>
        <taxon>Cytophagales</taxon>
        <taxon>Cyclobacteriaceae</taxon>
        <taxon>Algoriphagus</taxon>
    </lineage>
</organism>
<feature type="transmembrane region" description="Helical" evidence="1">
    <location>
        <begin position="109"/>
        <end position="131"/>
    </location>
</feature>
<evidence type="ECO:0000313" key="2">
    <source>
        <dbReference type="EMBL" id="SEG44006.1"/>
    </source>
</evidence>
<feature type="transmembrane region" description="Helical" evidence="1">
    <location>
        <begin position="357"/>
        <end position="379"/>
    </location>
</feature>
<feature type="transmembrane region" description="Helical" evidence="1">
    <location>
        <begin position="137"/>
        <end position="157"/>
    </location>
</feature>
<dbReference type="RefSeq" id="WP_235010125.1">
    <property type="nucleotide sequence ID" value="NZ_FNVR01000037.1"/>
</dbReference>
<gene>
    <name evidence="2" type="ORF">SAMN03080598_03944</name>
</gene>
<feature type="transmembrane region" description="Helical" evidence="1">
    <location>
        <begin position="78"/>
        <end position="97"/>
    </location>
</feature>
<dbReference type="STRING" id="1120964.GCA_001313265_06801"/>
<evidence type="ECO:0000256" key="1">
    <source>
        <dbReference type="SAM" id="Phobius"/>
    </source>
</evidence>
<feature type="transmembrane region" description="Helical" evidence="1">
    <location>
        <begin position="226"/>
        <end position="245"/>
    </location>
</feature>
<feature type="transmembrane region" description="Helical" evidence="1">
    <location>
        <begin position="36"/>
        <end position="58"/>
    </location>
</feature>
<evidence type="ECO:0000313" key="3">
    <source>
        <dbReference type="Proteomes" id="UP000236736"/>
    </source>
</evidence>
<dbReference type="EMBL" id="FNVR01000037">
    <property type="protein sequence ID" value="SEG44006.1"/>
    <property type="molecule type" value="Genomic_DNA"/>
</dbReference>
<name>A0A1H6A8E7_9BACT</name>
<protein>
    <recommendedName>
        <fullName evidence="4">EpsG family protein</fullName>
    </recommendedName>
</protein>
<feature type="transmembrane region" description="Helical" evidence="1">
    <location>
        <begin position="6"/>
        <end position="24"/>
    </location>
</feature>
<feature type="transmembrane region" description="Helical" evidence="1">
    <location>
        <begin position="164"/>
        <end position="181"/>
    </location>
</feature>
<keyword evidence="1" id="KW-0472">Membrane</keyword>
<keyword evidence="3" id="KW-1185">Reference proteome</keyword>
<accession>A0A1H6A8E7</accession>
<dbReference type="Proteomes" id="UP000236736">
    <property type="component" value="Unassembled WGS sequence"/>
</dbReference>
<sequence>MVLDVLVIGICIAALVNSNLTIVAKHGLPYKYANKLNLLLAYHLFFSVVFTVYILNLGGDSYGYWKYLMQQVPVHFESMGEFFGTSTTFILWMNFYPSKVLGLEYITGNILYGFLGFIGMRYLFVMVAELFPTNYKVLQIPLFPTIFFFPNFHFWTAGVGKDTICFWGIAWFMYAVQNYRLRWWQGLFALFFVYMARPHMGLSILMAATLAILLGTEIKAAYKVGLLILAVSGSLYLSVGALEFLEIEDFSIDTLDALATKKSAYLSVAKSSVDTSGYNLLMKIFTYMYRPLFIDAHNIIAFLSGFENILYLYLTFFIVRNWTPEALRDMPVFIKAGIIAFVPITIAFASSLSNLGIIMRMKNMTMIYFVLFVFFLIAYNKKLRIQKLQEKIKYYQQREEIKAKKVAVGKSENSRVRE</sequence>
<proteinExistence type="predicted"/>
<reference evidence="3" key="1">
    <citation type="submission" date="2016-10" db="EMBL/GenBank/DDBJ databases">
        <authorList>
            <person name="Varghese N."/>
            <person name="Submissions S."/>
        </authorList>
    </citation>
    <scope>NUCLEOTIDE SEQUENCE [LARGE SCALE GENOMIC DNA]</scope>
    <source>
        <strain evidence="3">DSM 17298</strain>
    </source>
</reference>
<keyword evidence="1" id="KW-0812">Transmembrane</keyword>
<dbReference type="AlphaFoldDB" id="A0A1H6A8E7"/>
<keyword evidence="1" id="KW-1133">Transmembrane helix</keyword>
<feature type="transmembrane region" description="Helical" evidence="1">
    <location>
        <begin position="332"/>
        <end position="351"/>
    </location>
</feature>